<proteinExistence type="predicted"/>
<name>A0A7V8V9T3_9BACT</name>
<reference evidence="1 2" key="1">
    <citation type="submission" date="2020-05" db="EMBL/GenBank/DDBJ databases">
        <title>Bremerella alba sp. nov., a novel planctomycete isolated from the surface of the macroalga Fucus spiralis.</title>
        <authorList>
            <person name="Godinho O."/>
            <person name="Botelho R."/>
            <person name="Albuquerque L."/>
            <person name="Wiegand S."/>
            <person name="Da Costa M.S."/>
            <person name="Lobo-Da-Cunha A."/>
            <person name="Jogler C."/>
            <person name="Lage O.M."/>
        </authorList>
    </citation>
    <scope>NUCLEOTIDE SEQUENCE [LARGE SCALE GENOMIC DNA]</scope>
    <source>
        <strain evidence="1 2">FF15</strain>
    </source>
</reference>
<protein>
    <submittedName>
        <fullName evidence="1">Uncharacterized protein</fullName>
    </submittedName>
</protein>
<accession>A0A7V8V9T3</accession>
<dbReference type="Proteomes" id="UP000551616">
    <property type="component" value="Unassembled WGS sequence"/>
</dbReference>
<evidence type="ECO:0000313" key="2">
    <source>
        <dbReference type="Proteomes" id="UP000551616"/>
    </source>
</evidence>
<evidence type="ECO:0000313" key="1">
    <source>
        <dbReference type="EMBL" id="MBA2117525.1"/>
    </source>
</evidence>
<keyword evidence="2" id="KW-1185">Reference proteome</keyword>
<sequence length="55" mass="5956">MPRRIDQDDVVSILGGRRNGGRSLYSVVWPGDTVYPSSLFSILGCATAALSSVKW</sequence>
<dbReference type="AlphaFoldDB" id="A0A7V8V9T3"/>
<gene>
    <name evidence="1" type="ORF">HOV93_47240</name>
</gene>
<comment type="caution">
    <text evidence="1">The sequence shown here is derived from an EMBL/GenBank/DDBJ whole genome shotgun (WGS) entry which is preliminary data.</text>
</comment>
<organism evidence="1 2">
    <name type="scientific">Bremerella alba</name>
    <dbReference type="NCBI Taxonomy" id="980252"/>
    <lineage>
        <taxon>Bacteria</taxon>
        <taxon>Pseudomonadati</taxon>
        <taxon>Planctomycetota</taxon>
        <taxon>Planctomycetia</taxon>
        <taxon>Pirellulales</taxon>
        <taxon>Pirellulaceae</taxon>
        <taxon>Bremerella</taxon>
    </lineage>
</organism>
<dbReference type="EMBL" id="JABRWO010000016">
    <property type="protein sequence ID" value="MBA2117525.1"/>
    <property type="molecule type" value="Genomic_DNA"/>
</dbReference>